<dbReference type="InterPro" id="IPR016032">
    <property type="entry name" value="Sig_transdc_resp-reg_C-effctor"/>
</dbReference>
<dbReference type="Proteomes" id="UP001139354">
    <property type="component" value="Unassembled WGS sequence"/>
</dbReference>
<dbReference type="PANTHER" id="PTHR44688:SF16">
    <property type="entry name" value="DNA-BINDING TRANSCRIPTIONAL ACTIVATOR DEVR_DOSR"/>
    <property type="match status" value="1"/>
</dbReference>
<dbReference type="Gene3D" id="3.40.50.300">
    <property type="entry name" value="P-loop containing nucleotide triphosphate hydrolases"/>
    <property type="match status" value="1"/>
</dbReference>
<comment type="caution">
    <text evidence="5">The sequence shown here is derived from an EMBL/GenBank/DDBJ whole genome shotgun (WGS) entry which is preliminary data.</text>
</comment>
<dbReference type="RefSeq" id="WP_229382946.1">
    <property type="nucleotide sequence ID" value="NZ_JAGTTN010000001.1"/>
</dbReference>
<dbReference type="CDD" id="cd06170">
    <property type="entry name" value="LuxR_C_like"/>
    <property type="match status" value="1"/>
</dbReference>
<name>A0A9X1LSV0_9MICO</name>
<evidence type="ECO:0000256" key="2">
    <source>
        <dbReference type="ARBA" id="ARBA00023125"/>
    </source>
</evidence>
<dbReference type="GO" id="GO:0003677">
    <property type="term" value="F:DNA binding"/>
    <property type="evidence" value="ECO:0007669"/>
    <property type="project" value="UniProtKB-KW"/>
</dbReference>
<organism evidence="5 6">
    <name type="scientific">Microbacterium allomyrinae</name>
    <dbReference type="NCBI Taxonomy" id="2830666"/>
    <lineage>
        <taxon>Bacteria</taxon>
        <taxon>Bacillati</taxon>
        <taxon>Actinomycetota</taxon>
        <taxon>Actinomycetes</taxon>
        <taxon>Micrococcales</taxon>
        <taxon>Microbacteriaceae</taxon>
        <taxon>Microbacterium</taxon>
    </lineage>
</organism>
<dbReference type="PANTHER" id="PTHR44688">
    <property type="entry name" value="DNA-BINDING TRANSCRIPTIONAL ACTIVATOR DEVR_DOSR"/>
    <property type="match status" value="1"/>
</dbReference>
<keyword evidence="1" id="KW-0805">Transcription regulation</keyword>
<feature type="domain" description="HTH luxR-type" evidence="4">
    <location>
        <begin position="679"/>
        <end position="744"/>
    </location>
</feature>
<keyword evidence="6" id="KW-1185">Reference proteome</keyword>
<protein>
    <submittedName>
        <fullName evidence="5">LuxR family transcriptional regulator</fullName>
    </submittedName>
</protein>
<dbReference type="SUPFAM" id="SSF46894">
    <property type="entry name" value="C-terminal effector domain of the bipartite response regulators"/>
    <property type="match status" value="1"/>
</dbReference>
<dbReference type="SUPFAM" id="SSF48452">
    <property type="entry name" value="TPR-like"/>
    <property type="match status" value="1"/>
</dbReference>
<proteinExistence type="predicted"/>
<dbReference type="Pfam" id="PF00196">
    <property type="entry name" value="GerE"/>
    <property type="match status" value="1"/>
</dbReference>
<evidence type="ECO:0000313" key="6">
    <source>
        <dbReference type="Proteomes" id="UP001139354"/>
    </source>
</evidence>
<dbReference type="SMART" id="SM00421">
    <property type="entry name" value="HTH_LUXR"/>
    <property type="match status" value="1"/>
</dbReference>
<sequence length="748" mass="81319">MRQEAPALAPPEVELDRQLLDAKLAPPRITARGAVNRAEIIGRARSSARCVVSVTAPAGYGKTILLTQWAETESRPVAWISLDRFDDDPIVLLTLIAAAIAVITPSAERLPADVRRLGASPLGRAAPIVAAALKSRRAPFVIILDDLHVLRNPECHDVLGVVIAGVPPGSQLVAASRGDQPHLAQARAHGESVEITPAELAFDEAAARRVFAGAELALSAEDAAELIKRTEGWPVGVFLASAITRDGGEMAVSGDDRYVADYLYREAMMNLPPHHQEFLRRTAVLDRMSGALCDAVLETGDAQNVLRELEARDVFLVPLDRRRGWYRYHDLFREFLLSELRRSEPKAIVDLHLRAADWFEQNGSPAMAIEHLLNLPTKRARATRLISMTALATHQAGLMRTVQRWCTSLGDAAVQDYPPLAVIAGWMAVLTGRVNEAEHWATILDHSSYDGVPDDGTASFASGWAMLRSFMCAEGPARALEDARLSVAAESMSSPWRDQALYLLGEALLLVGELDTADAAFREGSVAAASQGNSDIVVGCEMELAVLTMNSGLWVEAAEHVDVAMTAIREQSMSDYSTSVLAFAGGARLALHRGDLEGVQRHLTRAMRARPDCTHVMPYLAVRGRLELAKVYWALGDQTTAHHLVREIDDILLHRSGLGTLLVQVDEFRAAMNSSRDARVVSGPPLTPAELRLLPYLQTHLSIREIGERLFLSRNTVSTEVGSVYRKLGVSSRSEAVGRATEVGLLGA</sequence>
<evidence type="ECO:0000313" key="5">
    <source>
        <dbReference type="EMBL" id="MCC2031071.1"/>
    </source>
</evidence>
<reference evidence="5" key="1">
    <citation type="submission" date="2021-04" db="EMBL/GenBank/DDBJ databases">
        <title>Microbacterium tenobrionis sp. nov. and Microbacterium allomyrinae sp. nov., isolated from larvae of Tenobrio molitor and Allomyrina dichotoma, respectively.</title>
        <authorList>
            <person name="Lee S.D."/>
        </authorList>
    </citation>
    <scope>NUCLEOTIDE SEQUENCE</scope>
    <source>
        <strain evidence="5">BWT-G7</strain>
    </source>
</reference>
<keyword evidence="2" id="KW-0238">DNA-binding</keyword>
<evidence type="ECO:0000259" key="4">
    <source>
        <dbReference type="PROSITE" id="PS50043"/>
    </source>
</evidence>
<dbReference type="InterPro" id="IPR036388">
    <property type="entry name" value="WH-like_DNA-bd_sf"/>
</dbReference>
<dbReference type="SUPFAM" id="SSF52540">
    <property type="entry name" value="P-loop containing nucleoside triphosphate hydrolases"/>
    <property type="match status" value="1"/>
</dbReference>
<gene>
    <name evidence="5" type="ORF">KEC57_02630</name>
</gene>
<evidence type="ECO:0000256" key="3">
    <source>
        <dbReference type="ARBA" id="ARBA00023163"/>
    </source>
</evidence>
<dbReference type="InterPro" id="IPR011990">
    <property type="entry name" value="TPR-like_helical_dom_sf"/>
</dbReference>
<dbReference type="Gene3D" id="1.25.40.10">
    <property type="entry name" value="Tetratricopeptide repeat domain"/>
    <property type="match status" value="1"/>
</dbReference>
<dbReference type="AlphaFoldDB" id="A0A9X1LSV0"/>
<dbReference type="Gene3D" id="1.10.10.10">
    <property type="entry name" value="Winged helix-like DNA-binding domain superfamily/Winged helix DNA-binding domain"/>
    <property type="match status" value="1"/>
</dbReference>
<dbReference type="Pfam" id="PF17874">
    <property type="entry name" value="TPR_MalT"/>
    <property type="match status" value="1"/>
</dbReference>
<dbReference type="Pfam" id="PF25873">
    <property type="entry name" value="WHD_MalT"/>
    <property type="match status" value="1"/>
</dbReference>
<dbReference type="GO" id="GO:0006355">
    <property type="term" value="P:regulation of DNA-templated transcription"/>
    <property type="evidence" value="ECO:0007669"/>
    <property type="project" value="InterPro"/>
</dbReference>
<keyword evidence="3" id="KW-0804">Transcription</keyword>
<dbReference type="EMBL" id="JAGTTN010000001">
    <property type="protein sequence ID" value="MCC2031071.1"/>
    <property type="molecule type" value="Genomic_DNA"/>
</dbReference>
<accession>A0A9X1LSV0</accession>
<evidence type="ECO:0000256" key="1">
    <source>
        <dbReference type="ARBA" id="ARBA00023015"/>
    </source>
</evidence>
<dbReference type="InterPro" id="IPR027417">
    <property type="entry name" value="P-loop_NTPase"/>
</dbReference>
<dbReference type="InterPro" id="IPR059106">
    <property type="entry name" value="WHD_MalT"/>
</dbReference>
<dbReference type="PROSITE" id="PS50043">
    <property type="entry name" value="HTH_LUXR_2"/>
    <property type="match status" value="1"/>
</dbReference>
<dbReference type="InterPro" id="IPR000792">
    <property type="entry name" value="Tscrpt_reg_LuxR_C"/>
</dbReference>
<dbReference type="InterPro" id="IPR041617">
    <property type="entry name" value="TPR_MalT"/>
</dbReference>